<reference evidence="3 4" key="1">
    <citation type="journal article" date="2018" name="PLoS Genet.">
        <title>Population sequencing reveals clonal diversity and ancestral inbreeding in the grapevine cultivar Chardonnay.</title>
        <authorList>
            <person name="Roach M.J."/>
            <person name="Johnson D.L."/>
            <person name="Bohlmann J."/>
            <person name="van Vuuren H.J."/>
            <person name="Jones S.J."/>
            <person name="Pretorius I.S."/>
            <person name="Schmidt S.A."/>
            <person name="Borneman A.R."/>
        </authorList>
    </citation>
    <scope>NUCLEOTIDE SEQUENCE [LARGE SCALE GENOMIC DNA]</scope>
    <source>
        <strain evidence="4">cv. Chardonnay</strain>
        <tissue evidence="3">Leaf</tissue>
    </source>
</reference>
<dbReference type="Pfam" id="PF08370">
    <property type="entry name" value="PDR_assoc"/>
    <property type="match status" value="1"/>
</dbReference>
<evidence type="ECO:0000256" key="1">
    <source>
        <dbReference type="SAM" id="Phobius"/>
    </source>
</evidence>
<dbReference type="Proteomes" id="UP000288805">
    <property type="component" value="Unassembled WGS sequence"/>
</dbReference>
<feature type="transmembrane region" description="Helical" evidence="1">
    <location>
        <begin position="124"/>
        <end position="140"/>
    </location>
</feature>
<feature type="transmembrane region" description="Helical" evidence="1">
    <location>
        <begin position="197"/>
        <end position="223"/>
    </location>
</feature>
<keyword evidence="1" id="KW-0472">Membrane</keyword>
<proteinExistence type="predicted"/>
<accession>A0A438FVY7</accession>
<dbReference type="PANTHER" id="PTHR48040">
    <property type="entry name" value="PLEIOTROPIC DRUG RESISTANCE PROTEIN 1-LIKE ISOFORM X1"/>
    <property type="match status" value="1"/>
</dbReference>
<keyword evidence="1" id="KW-0812">Transmembrane</keyword>
<name>A0A438FVY7_VITVI</name>
<feature type="domain" description="Plant PDR ABC transporter associated" evidence="2">
    <location>
        <begin position="171"/>
        <end position="232"/>
    </location>
</feature>
<dbReference type="EMBL" id="QGNW01000725">
    <property type="protein sequence ID" value="RVW64127.1"/>
    <property type="molecule type" value="Genomic_DNA"/>
</dbReference>
<gene>
    <name evidence="3" type="primary">ABCG39_4</name>
    <name evidence="3" type="ORF">CK203_052631</name>
</gene>
<evidence type="ECO:0000313" key="3">
    <source>
        <dbReference type="EMBL" id="RVW64127.1"/>
    </source>
</evidence>
<keyword evidence="1" id="KW-1133">Transmembrane helix</keyword>
<organism evidence="3 4">
    <name type="scientific">Vitis vinifera</name>
    <name type="common">Grape</name>
    <dbReference type="NCBI Taxonomy" id="29760"/>
    <lineage>
        <taxon>Eukaryota</taxon>
        <taxon>Viridiplantae</taxon>
        <taxon>Streptophyta</taxon>
        <taxon>Embryophyta</taxon>
        <taxon>Tracheophyta</taxon>
        <taxon>Spermatophyta</taxon>
        <taxon>Magnoliopsida</taxon>
        <taxon>eudicotyledons</taxon>
        <taxon>Gunneridae</taxon>
        <taxon>Pentapetalae</taxon>
        <taxon>rosids</taxon>
        <taxon>Vitales</taxon>
        <taxon>Vitaceae</taxon>
        <taxon>Viteae</taxon>
        <taxon>Vitis</taxon>
    </lineage>
</organism>
<protein>
    <submittedName>
        <fullName evidence="3">ABC transporter G family member 39</fullName>
    </submittedName>
</protein>
<evidence type="ECO:0000259" key="2">
    <source>
        <dbReference type="Pfam" id="PF08370"/>
    </source>
</evidence>
<sequence>MTVRETLASQQCQGVGTGYGGSTKRAGRQCNYRLDSQVCADTIVGDEMVQGISGGQKRRLTTGEMLVGPAKALSWMRYQLVMNLLFRLTRQAHTAALTTKKYDGIRTSSIHGGTRKEHHSRKSFGSFALLAVLVMGGFVYDVKPWDVGLLGSPMMYGQNAIVVNEFLGKGWKHVPKCNKTVGVLVLKSRGIFLEAHWYWLGVGALIGYVFLFNFLFTMALAYLNPYGKHQTVLSIETLTEQSSRGTGSTSELEETKFKVDHPDHCLQEWGPLTMLIKTGRRMILPFEPLSITLDEIRYAVDMPQEMKAQGIPRTD</sequence>
<dbReference type="PANTHER" id="PTHR48040:SF20">
    <property type="entry name" value="PLEIOTROPIC DRUG RESISTANCE PROTEIN 1"/>
    <property type="match status" value="1"/>
</dbReference>
<dbReference type="InterPro" id="IPR013581">
    <property type="entry name" value="PDR_assoc"/>
</dbReference>
<comment type="caution">
    <text evidence="3">The sequence shown here is derived from an EMBL/GenBank/DDBJ whole genome shotgun (WGS) entry which is preliminary data.</text>
</comment>
<evidence type="ECO:0000313" key="4">
    <source>
        <dbReference type="Proteomes" id="UP000288805"/>
    </source>
</evidence>
<dbReference type="AlphaFoldDB" id="A0A438FVY7"/>